<sequence length="63" mass="7095">MTDFRLCSTCQSCSQAGFCHCTQRPISDRSERTFVLLRYSLGGDRPSQTAHHTLSSIRITDQS</sequence>
<accession>A0A2P2KAX0</accession>
<dbReference type="AlphaFoldDB" id="A0A2P2KAX0"/>
<evidence type="ECO:0000313" key="1">
    <source>
        <dbReference type="EMBL" id="MBX02837.1"/>
    </source>
</evidence>
<dbReference type="EMBL" id="GGEC01022353">
    <property type="protein sequence ID" value="MBX02837.1"/>
    <property type="molecule type" value="Transcribed_RNA"/>
</dbReference>
<protein>
    <submittedName>
        <fullName evidence="1">Signal anchor</fullName>
    </submittedName>
</protein>
<organism evidence="1">
    <name type="scientific">Rhizophora mucronata</name>
    <name type="common">Asiatic mangrove</name>
    <dbReference type="NCBI Taxonomy" id="61149"/>
    <lineage>
        <taxon>Eukaryota</taxon>
        <taxon>Viridiplantae</taxon>
        <taxon>Streptophyta</taxon>
        <taxon>Embryophyta</taxon>
        <taxon>Tracheophyta</taxon>
        <taxon>Spermatophyta</taxon>
        <taxon>Magnoliopsida</taxon>
        <taxon>eudicotyledons</taxon>
        <taxon>Gunneridae</taxon>
        <taxon>Pentapetalae</taxon>
        <taxon>rosids</taxon>
        <taxon>fabids</taxon>
        <taxon>Malpighiales</taxon>
        <taxon>Rhizophoraceae</taxon>
        <taxon>Rhizophora</taxon>
    </lineage>
</organism>
<proteinExistence type="predicted"/>
<dbReference type="AntiFam" id="ANF00035">
    <property type="entry name" value="Antisense to 23S rRNA"/>
</dbReference>
<name>A0A2P2KAX0_RHIMU</name>
<reference evidence="1" key="1">
    <citation type="submission" date="2018-02" db="EMBL/GenBank/DDBJ databases">
        <title>Rhizophora mucronata_Transcriptome.</title>
        <authorList>
            <person name="Meera S.P."/>
            <person name="Sreeshan A."/>
            <person name="Augustine A."/>
        </authorList>
    </citation>
    <scope>NUCLEOTIDE SEQUENCE</scope>
    <source>
        <tissue evidence="1">Leaf</tissue>
    </source>
</reference>